<dbReference type="AlphaFoldDB" id="M2YFJ1"/>
<dbReference type="STRING" id="71999.KPaMU14_10625"/>
<name>M2YFJ1_9MICC</name>
<organism evidence="2 3">
    <name type="scientific">Kocuria palustris PEL</name>
    <dbReference type="NCBI Taxonomy" id="1236550"/>
    <lineage>
        <taxon>Bacteria</taxon>
        <taxon>Bacillati</taxon>
        <taxon>Actinomycetota</taxon>
        <taxon>Actinomycetes</taxon>
        <taxon>Micrococcales</taxon>
        <taxon>Micrococcaceae</taxon>
        <taxon>Kocuria</taxon>
    </lineage>
</organism>
<dbReference type="EMBL" id="ANHZ02000004">
    <property type="protein sequence ID" value="EME37315.1"/>
    <property type="molecule type" value="Genomic_DNA"/>
</dbReference>
<evidence type="ECO:0000256" key="1">
    <source>
        <dbReference type="SAM" id="MobiDB-lite"/>
    </source>
</evidence>
<dbReference type="Proteomes" id="UP000009877">
    <property type="component" value="Unassembled WGS sequence"/>
</dbReference>
<feature type="compositionally biased region" description="Basic and acidic residues" evidence="1">
    <location>
        <begin position="24"/>
        <end position="55"/>
    </location>
</feature>
<sequence length="55" mass="6550">MKYFTPDTDLTALQRELRQSGPTESRRPAFEDDQHSAVDSHSEDQDSYEYDDRRR</sequence>
<dbReference type="Pfam" id="PF11273">
    <property type="entry name" value="DUF3073"/>
    <property type="match status" value="1"/>
</dbReference>
<dbReference type="InterPro" id="IPR021426">
    <property type="entry name" value="DUF3073"/>
</dbReference>
<keyword evidence="3" id="KW-1185">Reference proteome</keyword>
<evidence type="ECO:0000313" key="2">
    <source>
        <dbReference type="EMBL" id="EME37315.1"/>
    </source>
</evidence>
<feature type="region of interest" description="Disordered" evidence="1">
    <location>
        <begin position="1"/>
        <end position="55"/>
    </location>
</feature>
<reference evidence="2 3" key="1">
    <citation type="journal article" date="2014" name="Genome Announc.">
        <title>Draft Genome Sequence of Kocuria palustris PEL.</title>
        <authorList>
            <person name="Sharma G."/>
            <person name="Khatri I."/>
            <person name="Subramanian S."/>
        </authorList>
    </citation>
    <scope>NUCLEOTIDE SEQUENCE [LARGE SCALE GENOMIC DNA]</scope>
    <source>
        <strain evidence="2 3">PEL</strain>
    </source>
</reference>
<gene>
    <name evidence="2" type="ORF">C884_01823</name>
</gene>
<comment type="caution">
    <text evidence="2">The sequence shown here is derived from an EMBL/GenBank/DDBJ whole genome shotgun (WGS) entry which is preliminary data.</text>
</comment>
<proteinExistence type="predicted"/>
<accession>M2YFJ1</accession>
<evidence type="ECO:0000313" key="3">
    <source>
        <dbReference type="Proteomes" id="UP000009877"/>
    </source>
</evidence>
<protein>
    <submittedName>
        <fullName evidence="2">Uncharacterized protein</fullName>
    </submittedName>
</protein>